<protein>
    <submittedName>
        <fullName evidence="4">(rape) hypothetical protein</fullName>
    </submittedName>
</protein>
<reference evidence="4" key="1">
    <citation type="submission" date="2021-01" db="EMBL/GenBank/DDBJ databases">
        <authorList>
            <consortium name="Genoscope - CEA"/>
            <person name="William W."/>
        </authorList>
    </citation>
    <scope>NUCLEOTIDE SEQUENCE</scope>
</reference>
<evidence type="ECO:0000313" key="4">
    <source>
        <dbReference type="EMBL" id="CAF1979130.1"/>
    </source>
</evidence>
<feature type="compositionally biased region" description="Polar residues" evidence="2">
    <location>
        <begin position="445"/>
        <end position="459"/>
    </location>
</feature>
<organism evidence="4">
    <name type="scientific">Brassica napus</name>
    <name type="common">Rape</name>
    <dbReference type="NCBI Taxonomy" id="3708"/>
    <lineage>
        <taxon>Eukaryota</taxon>
        <taxon>Viridiplantae</taxon>
        <taxon>Streptophyta</taxon>
        <taxon>Embryophyta</taxon>
        <taxon>Tracheophyta</taxon>
        <taxon>Spermatophyta</taxon>
        <taxon>Magnoliopsida</taxon>
        <taxon>eudicotyledons</taxon>
        <taxon>Gunneridae</taxon>
        <taxon>Pentapetalae</taxon>
        <taxon>rosids</taxon>
        <taxon>malvids</taxon>
        <taxon>Brassicales</taxon>
        <taxon>Brassicaceae</taxon>
        <taxon>Brassiceae</taxon>
        <taxon>Brassica</taxon>
    </lineage>
</organism>
<dbReference type="AlphaFoldDB" id="A0A816MGS2"/>
<dbReference type="PANTHER" id="PTHR48449:SF1">
    <property type="entry name" value="DUF1985 DOMAIN-CONTAINING PROTEIN"/>
    <property type="match status" value="1"/>
</dbReference>
<feature type="compositionally biased region" description="Polar residues" evidence="2">
    <location>
        <begin position="497"/>
        <end position="507"/>
    </location>
</feature>
<name>A0A816MGS2_BRANA</name>
<feature type="coiled-coil region" evidence="1">
    <location>
        <begin position="363"/>
        <end position="397"/>
    </location>
</feature>
<dbReference type="Pfam" id="PF09331">
    <property type="entry name" value="DUF1985"/>
    <property type="match status" value="1"/>
</dbReference>
<accession>A0A816MGS2</accession>
<evidence type="ECO:0000259" key="3">
    <source>
        <dbReference type="Pfam" id="PF09331"/>
    </source>
</evidence>
<dbReference type="Proteomes" id="UP001295469">
    <property type="component" value="Chromosome C07"/>
</dbReference>
<evidence type="ECO:0000256" key="2">
    <source>
        <dbReference type="SAM" id="MobiDB-lite"/>
    </source>
</evidence>
<feature type="domain" description="DUF1985" evidence="3">
    <location>
        <begin position="80"/>
        <end position="204"/>
    </location>
</feature>
<keyword evidence="1" id="KW-0175">Coiled coil</keyword>
<dbReference type="EMBL" id="HG994371">
    <property type="protein sequence ID" value="CAF1979130.1"/>
    <property type="molecule type" value="Genomic_DNA"/>
</dbReference>
<feature type="region of interest" description="Disordered" evidence="2">
    <location>
        <begin position="445"/>
        <end position="561"/>
    </location>
</feature>
<sequence length="708" mass="79757">MGDSLPLTLTLPELKYPIGSEPKEKKVSINQHSTSMYISIDESILTADEIERVRGFLGPVMRLSGRSEMKLSGKTVYGILTRSIVTVKKNEAWFHFAGQPMKFSIREFHMVTGLKCNGEVEGPRGEYEWDLLKGHTHKLSDVLNQLKKTRVDASDERVCLAMLLLVESILLPKNNKGTFPLEYVNKAKDMMYPWGRDAYLVLLRSIQKAITNHLEDTSKFELQGYPLVFHLWILESIPLLQDKFSNWAPTVDVPGPIYLCEKYTELENPSLERLKVTCILPPIPHDPEDDVSMEDEHSDELESVKDISKKGYKFKVDDWKNRPVDTLDALIHMTIHMTENVETSQASSSIEDDSENTKLNKIIELMMENAKSMKDRMSLLEAENMELRARVSELEGNQNVAPHTQTPVFPTNVTQQVNSQKNLVLHLDFSSNFWKIFGTPLSPMSQQPEIPSLQTQEFSPNLPRETEREPFNETPSLQTQEFSPNLPRETGREPFNETPSLQTQEFSPNLPRESGREPLNETPSLQTQEFSPSLTLENDPERSYETPSNANEKENLSDEDATETATVIIENQVCTPVLTQQVGTKATNETPVSPIAPQSIETPVFTPIQTQQMVTEGTYDSTEPLTEIISATNKQVGTGATNETPVSPIAPQSIETPFFTLIQTQQMVTEGTYDSTKPLTEIISATNKEPLTEIISAINKQISIKTLS</sequence>
<proteinExistence type="predicted"/>
<dbReference type="PANTHER" id="PTHR48449">
    <property type="entry name" value="DUF1985 DOMAIN-CONTAINING PROTEIN"/>
    <property type="match status" value="1"/>
</dbReference>
<evidence type="ECO:0000256" key="1">
    <source>
        <dbReference type="SAM" id="Coils"/>
    </source>
</evidence>
<gene>
    <name evidence="4" type="ORF">DARMORV10_C07P21350.1</name>
</gene>
<dbReference type="InterPro" id="IPR015410">
    <property type="entry name" value="DUF1985"/>
</dbReference>
<feature type="compositionally biased region" description="Polar residues" evidence="2">
    <location>
        <begin position="521"/>
        <end position="536"/>
    </location>
</feature>
<feature type="compositionally biased region" description="Polar residues" evidence="2">
    <location>
        <begin position="473"/>
        <end position="483"/>
    </location>
</feature>